<dbReference type="EC" id="4.2.1.32" evidence="4"/>
<dbReference type="Pfam" id="PF05683">
    <property type="entry name" value="Fumerase_C"/>
    <property type="match status" value="1"/>
</dbReference>
<dbReference type="PANTHER" id="PTHR43351">
    <property type="entry name" value="L(+)-TARTRATE DEHYDRATASE SUBUNIT BETA"/>
    <property type="match status" value="1"/>
</dbReference>
<protein>
    <submittedName>
        <fullName evidence="4">Fumarate hydratase class I, beta region L(+)-tartrate dehydratase beta subunit</fullName>
        <ecNumber evidence="4">4.2.1.2</ecNumber>
        <ecNumber evidence="4">4.2.1.32</ecNumber>
    </submittedName>
</protein>
<dbReference type="NCBIfam" id="NF005310">
    <property type="entry name" value="PRK06842.1"/>
    <property type="match status" value="1"/>
</dbReference>
<sequence>MSEEIKKITPPLTDEAVEGLNAGDQVSITGTVYTARDAAHKRLIALLDEGKELPFDMNGAVIYYVGPSPAKPGQIVGSAGPTTSYRMDAYSERLMEAGMKGMIGKGARAQHVVDAMVKHKAVYFAAIGGAAALIARSIKKVEIVAYEDLGPEAVRRMEVEDFRVVVINDAKGLDLYQMGQEKYRIA</sequence>
<reference evidence="4" key="1">
    <citation type="submission" date="2018-06" db="EMBL/GenBank/DDBJ databases">
        <authorList>
            <person name="Zhirakovskaya E."/>
        </authorList>
    </citation>
    <scope>NUCLEOTIDE SEQUENCE</scope>
</reference>
<evidence type="ECO:0000259" key="3">
    <source>
        <dbReference type="Pfam" id="PF05683"/>
    </source>
</evidence>
<comment type="similarity">
    <text evidence="1">Belongs to the class-I fumarase family.</text>
</comment>
<organism evidence="4">
    <name type="scientific">hydrothermal vent metagenome</name>
    <dbReference type="NCBI Taxonomy" id="652676"/>
    <lineage>
        <taxon>unclassified sequences</taxon>
        <taxon>metagenomes</taxon>
        <taxon>ecological metagenomes</taxon>
    </lineage>
</organism>
<dbReference type="InterPro" id="IPR036660">
    <property type="entry name" value="Fe-S_hydroAse_TtdB_cat_sf"/>
</dbReference>
<proteinExistence type="inferred from homology"/>
<dbReference type="Gene3D" id="3.20.130.10">
    <property type="entry name" value="Fe-S hydro-lyase, tartrate dehydratase beta-type, catalytic domain"/>
    <property type="match status" value="1"/>
</dbReference>
<evidence type="ECO:0000313" key="4">
    <source>
        <dbReference type="EMBL" id="VAX14985.1"/>
    </source>
</evidence>
<evidence type="ECO:0000256" key="1">
    <source>
        <dbReference type="ARBA" id="ARBA00008876"/>
    </source>
</evidence>
<gene>
    <name evidence="4" type="ORF">MNBD_NITROSPINAE04-2001</name>
</gene>
<dbReference type="NCBIfam" id="TIGR00723">
    <property type="entry name" value="ttdB_fumA_fumB"/>
    <property type="match status" value="1"/>
</dbReference>
<dbReference type="SUPFAM" id="SSF117457">
    <property type="entry name" value="FumA C-terminal domain-like"/>
    <property type="match status" value="1"/>
</dbReference>
<feature type="domain" description="Fe-S hydro-lyase tartrate dehydratase beta-type catalytic" evidence="3">
    <location>
        <begin position="11"/>
        <end position="178"/>
    </location>
</feature>
<dbReference type="AlphaFoldDB" id="A0A3B1C8J8"/>
<dbReference type="InterPro" id="IPR004647">
    <property type="entry name" value="Fe-S_hydro-lyase_TtdB-typ_cat"/>
</dbReference>
<dbReference type="GO" id="GO:0004333">
    <property type="term" value="F:fumarate hydratase activity"/>
    <property type="evidence" value="ECO:0007669"/>
    <property type="project" value="UniProtKB-EC"/>
</dbReference>
<dbReference type="GO" id="GO:0008730">
    <property type="term" value="F:L(+)-tartrate dehydratase activity"/>
    <property type="evidence" value="ECO:0007669"/>
    <property type="project" value="UniProtKB-EC"/>
</dbReference>
<dbReference type="PANTHER" id="PTHR43351:SF2">
    <property type="entry name" value="L(+)-TARTRATE DEHYDRATASE SUBUNIT BETA-RELATED"/>
    <property type="match status" value="1"/>
</dbReference>
<keyword evidence="2 4" id="KW-0456">Lyase</keyword>
<dbReference type="EMBL" id="UOGA01000028">
    <property type="protein sequence ID" value="VAX14985.1"/>
    <property type="molecule type" value="Genomic_DNA"/>
</dbReference>
<accession>A0A3B1C8J8</accession>
<evidence type="ECO:0000256" key="2">
    <source>
        <dbReference type="ARBA" id="ARBA00023239"/>
    </source>
</evidence>
<dbReference type="EC" id="4.2.1.2" evidence="4"/>
<name>A0A3B1C8J8_9ZZZZ</name>